<evidence type="ECO:0000256" key="5">
    <source>
        <dbReference type="PROSITE-ProRule" id="PRU10137"/>
    </source>
</evidence>
<organism evidence="9 10">
    <name type="scientific">Paenibacillus pasadenensis</name>
    <dbReference type="NCBI Taxonomy" id="217090"/>
    <lineage>
        <taxon>Bacteria</taxon>
        <taxon>Bacillati</taxon>
        <taxon>Bacillota</taxon>
        <taxon>Bacilli</taxon>
        <taxon>Bacillales</taxon>
        <taxon>Paenibacillaceae</taxon>
        <taxon>Paenibacillus</taxon>
    </lineage>
</organism>
<dbReference type="GO" id="GO:0003677">
    <property type="term" value="F:DNA binding"/>
    <property type="evidence" value="ECO:0007669"/>
    <property type="project" value="UniProtKB-KW"/>
</dbReference>
<dbReference type="Pfam" id="PF00239">
    <property type="entry name" value="Resolvase"/>
    <property type="match status" value="1"/>
</dbReference>
<dbReference type="SUPFAM" id="SSF53041">
    <property type="entry name" value="Resolvase-like"/>
    <property type="match status" value="1"/>
</dbReference>
<evidence type="ECO:0000256" key="4">
    <source>
        <dbReference type="PIRSR" id="PIRSR606118-50"/>
    </source>
</evidence>
<evidence type="ECO:0000256" key="6">
    <source>
        <dbReference type="SAM" id="Coils"/>
    </source>
</evidence>
<keyword evidence="6" id="KW-0175">Coiled coil</keyword>
<dbReference type="InterPro" id="IPR025827">
    <property type="entry name" value="Zn_ribbon_recom_dom"/>
</dbReference>
<dbReference type="PROSITE" id="PS00397">
    <property type="entry name" value="RECOMBINASES_1"/>
    <property type="match status" value="1"/>
</dbReference>
<dbReference type="CDD" id="cd00338">
    <property type="entry name" value="Ser_Recombinase"/>
    <property type="match status" value="1"/>
</dbReference>
<evidence type="ECO:0000259" key="7">
    <source>
        <dbReference type="PROSITE" id="PS51736"/>
    </source>
</evidence>
<keyword evidence="2" id="KW-0238">DNA-binding</keyword>
<evidence type="ECO:0000259" key="8">
    <source>
        <dbReference type="PROSITE" id="PS51737"/>
    </source>
</evidence>
<evidence type="ECO:0000256" key="1">
    <source>
        <dbReference type="ARBA" id="ARBA00022908"/>
    </source>
</evidence>
<protein>
    <submittedName>
        <fullName evidence="9">DNA-invertase</fullName>
    </submittedName>
</protein>
<evidence type="ECO:0000313" key="9">
    <source>
        <dbReference type="EMBL" id="PLT48038.1"/>
    </source>
</evidence>
<dbReference type="InterPro" id="IPR038109">
    <property type="entry name" value="DNA_bind_recomb_sf"/>
</dbReference>
<name>A0A2N5NCI9_9BACL</name>
<evidence type="ECO:0000313" key="10">
    <source>
        <dbReference type="Proteomes" id="UP000234789"/>
    </source>
</evidence>
<keyword evidence="3" id="KW-0233">DNA recombination</keyword>
<reference evidence="9 10" key="1">
    <citation type="submission" date="2017-05" db="EMBL/GenBank/DDBJ databases">
        <title>Functional genome analysis of Paenibacillus pasadenensis strain R16: insights on endophytic life style and antifungal activity.</title>
        <authorList>
            <person name="Passera A."/>
            <person name="Marcolungo L."/>
            <person name="Casati P."/>
            <person name="Brasca M."/>
            <person name="Quaglino F."/>
            <person name="Delledonne M."/>
        </authorList>
    </citation>
    <scope>NUCLEOTIDE SEQUENCE [LARGE SCALE GENOMIC DNA]</scope>
    <source>
        <strain evidence="9 10">R16</strain>
    </source>
</reference>
<dbReference type="PROSITE" id="PS51737">
    <property type="entry name" value="RECOMBINASE_DNA_BIND"/>
    <property type="match status" value="1"/>
</dbReference>
<dbReference type="PROSITE" id="PS51736">
    <property type="entry name" value="RECOMBINASES_3"/>
    <property type="match status" value="1"/>
</dbReference>
<feature type="domain" description="Resolvase/invertase-type recombinase catalytic" evidence="7">
    <location>
        <begin position="19"/>
        <end position="166"/>
    </location>
</feature>
<dbReference type="InterPro" id="IPR011109">
    <property type="entry name" value="DNA_bind_recombinase_dom"/>
</dbReference>
<comment type="caution">
    <text evidence="9">The sequence shown here is derived from an EMBL/GenBank/DDBJ whole genome shotgun (WGS) entry which is preliminary data.</text>
</comment>
<dbReference type="InterPro" id="IPR006118">
    <property type="entry name" value="Recombinase_CS"/>
</dbReference>
<dbReference type="EMBL" id="NFEZ01000001">
    <property type="protein sequence ID" value="PLT48038.1"/>
    <property type="molecule type" value="Genomic_DNA"/>
</dbReference>
<dbReference type="GO" id="GO:0000150">
    <property type="term" value="F:DNA strand exchange activity"/>
    <property type="evidence" value="ECO:0007669"/>
    <property type="project" value="InterPro"/>
</dbReference>
<proteinExistence type="predicted"/>
<keyword evidence="1" id="KW-0229">DNA integration</keyword>
<feature type="domain" description="Recombinase" evidence="8">
    <location>
        <begin position="174"/>
        <end position="289"/>
    </location>
</feature>
<dbReference type="SMART" id="SM00857">
    <property type="entry name" value="Resolvase"/>
    <property type="match status" value="1"/>
</dbReference>
<dbReference type="Pfam" id="PF07508">
    <property type="entry name" value="Recombinase"/>
    <property type="match status" value="1"/>
</dbReference>
<evidence type="ECO:0000256" key="3">
    <source>
        <dbReference type="ARBA" id="ARBA00023172"/>
    </source>
</evidence>
<dbReference type="InterPro" id="IPR036162">
    <property type="entry name" value="Resolvase-like_N_sf"/>
</dbReference>
<accession>A0A2N5NCI9</accession>
<dbReference type="Gene3D" id="3.90.1750.20">
    <property type="entry name" value="Putative Large Serine Recombinase, Chain B, Domain 2"/>
    <property type="match status" value="1"/>
</dbReference>
<dbReference type="AlphaFoldDB" id="A0A2N5NCI9"/>
<sequence length="530" mass="60060">MAHGVSRRDNPVGIELTSLAGLYLRVSTDKQADGYSLDAQKAALLDYCRKAQIEVYNIYVDAGVSGKSIESRPALLELLKDAKNGCFGQVLCLRLNRISRRLADLLHIVELLAQQNVKLHSLTEDLHTDTPAGKFFFQMIGAVAENERRQISQNVRLGMQRRNRLGKWNGGNQVLGYCWIPDLDDQHQTAQIVPEEADLVRSIFEWYASGLGLKAIANRLNTNSYRTKRGKTFYSVSVRSLLTNVNYIGKITYRDDKGVRRVTDGEHDPIVSLDLWERVQDRLAEQSHPPTKLISRHSPLTGLLKCPSCGSGMVPAHVTRKRKNGTNKVNHYYVCSRYNSGGSAACLPNHIPADTAETWVNEQVQQFLSHPSVSERLVKEINSRNEKKMQPVRQRVREIETQLASYRGRSQRCFEMFEDGHIDALELRKRLDDVRAESALLEEEREQLEQELAKHSERSVPVTSIQQALANFRPLMQNASPEQQKKLFRGLIEKIIVPQDRNIMNTVIQTKAALQNLEFPTLQTEGAKKA</sequence>
<keyword evidence="10" id="KW-1185">Reference proteome</keyword>
<dbReference type="Proteomes" id="UP000234789">
    <property type="component" value="Unassembled WGS sequence"/>
</dbReference>
<feature type="active site" description="O-(5'-phospho-DNA)-serine intermediate" evidence="4 5">
    <location>
        <position position="27"/>
    </location>
</feature>
<dbReference type="InterPro" id="IPR006119">
    <property type="entry name" value="Resolv_N"/>
</dbReference>
<dbReference type="InterPro" id="IPR050639">
    <property type="entry name" value="SSR_resolvase"/>
</dbReference>
<dbReference type="PANTHER" id="PTHR30461">
    <property type="entry name" value="DNA-INVERTASE FROM LAMBDOID PROPHAGE"/>
    <property type="match status" value="1"/>
</dbReference>
<gene>
    <name evidence="9" type="ORF">B8V81_0170</name>
</gene>
<dbReference type="Pfam" id="PF13408">
    <property type="entry name" value="Zn_ribbon_recom"/>
    <property type="match status" value="1"/>
</dbReference>
<evidence type="ECO:0000256" key="2">
    <source>
        <dbReference type="ARBA" id="ARBA00023125"/>
    </source>
</evidence>
<dbReference type="Gene3D" id="3.40.50.1390">
    <property type="entry name" value="Resolvase, N-terminal catalytic domain"/>
    <property type="match status" value="1"/>
</dbReference>
<dbReference type="GO" id="GO:0015074">
    <property type="term" value="P:DNA integration"/>
    <property type="evidence" value="ECO:0007669"/>
    <property type="project" value="UniProtKB-KW"/>
</dbReference>
<dbReference type="PANTHER" id="PTHR30461:SF23">
    <property type="entry name" value="DNA RECOMBINASE-RELATED"/>
    <property type="match status" value="1"/>
</dbReference>
<feature type="coiled-coil region" evidence="6">
    <location>
        <begin position="424"/>
        <end position="458"/>
    </location>
</feature>